<dbReference type="EMBL" id="MLJW01007640">
    <property type="protein sequence ID" value="OIQ65036.1"/>
    <property type="molecule type" value="Genomic_DNA"/>
</dbReference>
<dbReference type="AlphaFoldDB" id="A0A1J5PC15"/>
<evidence type="ECO:0000313" key="2">
    <source>
        <dbReference type="EMBL" id="OIQ65036.1"/>
    </source>
</evidence>
<protein>
    <submittedName>
        <fullName evidence="2">Uncharacterized protein</fullName>
    </submittedName>
</protein>
<accession>A0A1J5PC15</accession>
<comment type="caution">
    <text evidence="2">The sequence shown here is derived from an EMBL/GenBank/DDBJ whole genome shotgun (WGS) entry which is preliminary data.</text>
</comment>
<sequence length="58" mass="6074">MRAGPGDTGRTILEAFKPGTAPPDNYSVIGVADADGRQLQPSPDADRSLFRPGTGVLY</sequence>
<gene>
    <name evidence="2" type="ORF">GALL_534070</name>
</gene>
<feature type="region of interest" description="Disordered" evidence="1">
    <location>
        <begin position="36"/>
        <end position="58"/>
    </location>
</feature>
<reference evidence="2" key="1">
    <citation type="submission" date="2016-10" db="EMBL/GenBank/DDBJ databases">
        <title>Sequence of Gallionella enrichment culture.</title>
        <authorList>
            <person name="Poehlein A."/>
            <person name="Muehling M."/>
            <person name="Daniel R."/>
        </authorList>
    </citation>
    <scope>NUCLEOTIDE SEQUENCE</scope>
</reference>
<evidence type="ECO:0000256" key="1">
    <source>
        <dbReference type="SAM" id="MobiDB-lite"/>
    </source>
</evidence>
<organism evidence="2">
    <name type="scientific">mine drainage metagenome</name>
    <dbReference type="NCBI Taxonomy" id="410659"/>
    <lineage>
        <taxon>unclassified sequences</taxon>
        <taxon>metagenomes</taxon>
        <taxon>ecological metagenomes</taxon>
    </lineage>
</organism>
<proteinExistence type="predicted"/>
<name>A0A1J5PC15_9ZZZZ</name>